<protein>
    <submittedName>
        <fullName evidence="6">Thiol:disulfide interchange protein</fullName>
    </submittedName>
</protein>
<feature type="domain" description="Thioredoxin" evidence="5">
    <location>
        <begin position="229"/>
        <end position="369"/>
    </location>
</feature>
<gene>
    <name evidence="6" type="ordered locus">CA2559_13208</name>
</gene>
<dbReference type="EMBL" id="CP002046">
    <property type="protein sequence ID" value="EAP87000.1"/>
    <property type="molecule type" value="Genomic_DNA"/>
</dbReference>
<dbReference type="InterPro" id="IPR013766">
    <property type="entry name" value="Thioredoxin_domain"/>
</dbReference>
<keyword evidence="3" id="KW-1015">Disulfide bond</keyword>
<name>A3UB14_CROAH</name>
<evidence type="ECO:0000313" key="7">
    <source>
        <dbReference type="Proteomes" id="UP000002297"/>
    </source>
</evidence>
<sequence length="369" mass="41246">MKKILLIATIALCFSCKKDTGYAVNGTIDESFNGKKVYISHLEENNATTKIDSAVIAEGKFKLDPQDTERQYLAFLNIEGISLNLPFIAENEAISMTVYKDSLRQSVIKGGAQNKVFKDYLNHLTETNKRISEGTQKAREAMSQGDTATISSIKMEREEIIENDKLYKINVAKEHKTSLVAVLALTDLTNLKTISSIEAKEMFDELSDEVKTSSLGKNLSKMLSARSATDIGAKAPDFSGPTPNGETLSLKDALGKVTILDFWASWCKPCRIENPNVVRVYEKYHDKGLNIVGISLDKSTQKERWLKAIEDDNLTWQHVSNLQFWQEPIAQQYGVRSIPATFILDENGVIIAKNLRGKDLEDKMAELLN</sequence>
<dbReference type="SUPFAM" id="SSF52833">
    <property type="entry name" value="Thioredoxin-like"/>
    <property type="match status" value="1"/>
</dbReference>
<dbReference type="GeneID" id="89454353"/>
<keyword evidence="4" id="KW-0676">Redox-active center</keyword>
<evidence type="ECO:0000256" key="2">
    <source>
        <dbReference type="ARBA" id="ARBA00022748"/>
    </source>
</evidence>
<dbReference type="eggNOG" id="COG0526">
    <property type="taxonomic scope" value="Bacteria"/>
</dbReference>
<dbReference type="Pfam" id="PF00578">
    <property type="entry name" value="AhpC-TSA"/>
    <property type="match status" value="1"/>
</dbReference>
<dbReference type="GO" id="GO:0016209">
    <property type="term" value="F:antioxidant activity"/>
    <property type="evidence" value="ECO:0007669"/>
    <property type="project" value="InterPro"/>
</dbReference>
<dbReference type="GO" id="GO:0030313">
    <property type="term" value="C:cell envelope"/>
    <property type="evidence" value="ECO:0007669"/>
    <property type="project" value="UniProtKB-SubCell"/>
</dbReference>
<evidence type="ECO:0000259" key="5">
    <source>
        <dbReference type="PROSITE" id="PS51352"/>
    </source>
</evidence>
<dbReference type="PANTHER" id="PTHR42852">
    <property type="entry name" value="THIOL:DISULFIDE INTERCHANGE PROTEIN DSBE"/>
    <property type="match status" value="1"/>
</dbReference>
<dbReference type="InterPro" id="IPR050553">
    <property type="entry name" value="Thioredoxin_ResA/DsbE_sf"/>
</dbReference>
<dbReference type="RefSeq" id="WP_013188381.1">
    <property type="nucleotide sequence ID" value="NC_014230.1"/>
</dbReference>
<dbReference type="InterPro" id="IPR036249">
    <property type="entry name" value="Thioredoxin-like_sf"/>
</dbReference>
<dbReference type="InterPro" id="IPR000866">
    <property type="entry name" value="AhpC/TSA"/>
</dbReference>
<dbReference type="KEGG" id="cat:CA2559_13208"/>
<evidence type="ECO:0000256" key="1">
    <source>
        <dbReference type="ARBA" id="ARBA00004196"/>
    </source>
</evidence>
<accession>A3UB14</accession>
<evidence type="ECO:0000256" key="4">
    <source>
        <dbReference type="ARBA" id="ARBA00023284"/>
    </source>
</evidence>
<dbReference type="PROSITE" id="PS51352">
    <property type="entry name" value="THIOREDOXIN_2"/>
    <property type="match status" value="1"/>
</dbReference>
<keyword evidence="2" id="KW-0201">Cytochrome c-type biogenesis</keyword>
<dbReference type="OrthoDB" id="1069091at2"/>
<keyword evidence="7" id="KW-1185">Reference proteome</keyword>
<organism evidence="6 7">
    <name type="scientific">Croceibacter atlanticus (strain ATCC BAA-628 / JCM 21780 / CIP 108009 / IAM 15332 / KCTC 12090 / HTCC2559)</name>
    <dbReference type="NCBI Taxonomy" id="216432"/>
    <lineage>
        <taxon>Bacteria</taxon>
        <taxon>Pseudomonadati</taxon>
        <taxon>Bacteroidota</taxon>
        <taxon>Flavobacteriia</taxon>
        <taxon>Flavobacteriales</taxon>
        <taxon>Flavobacteriaceae</taxon>
        <taxon>Croceibacter</taxon>
    </lineage>
</organism>
<proteinExistence type="predicted"/>
<evidence type="ECO:0000256" key="3">
    <source>
        <dbReference type="ARBA" id="ARBA00023157"/>
    </source>
</evidence>
<dbReference type="STRING" id="216432.CA2559_13208"/>
<dbReference type="Pfam" id="PF14289">
    <property type="entry name" value="DUF4369"/>
    <property type="match status" value="1"/>
</dbReference>
<evidence type="ECO:0000313" key="6">
    <source>
        <dbReference type="EMBL" id="EAP87000.1"/>
    </source>
</evidence>
<dbReference type="GO" id="GO:0016491">
    <property type="term" value="F:oxidoreductase activity"/>
    <property type="evidence" value="ECO:0007669"/>
    <property type="project" value="InterPro"/>
</dbReference>
<dbReference type="AlphaFoldDB" id="A3UB14"/>
<dbReference type="Gene3D" id="3.40.30.10">
    <property type="entry name" value="Glutaredoxin"/>
    <property type="match status" value="1"/>
</dbReference>
<dbReference type="CDD" id="cd02966">
    <property type="entry name" value="TlpA_like_family"/>
    <property type="match status" value="1"/>
</dbReference>
<comment type="subcellular location">
    <subcellularLocation>
        <location evidence="1">Cell envelope</location>
    </subcellularLocation>
</comment>
<dbReference type="PANTHER" id="PTHR42852:SF6">
    <property type="entry name" value="THIOL:DISULFIDE INTERCHANGE PROTEIN DSBE"/>
    <property type="match status" value="1"/>
</dbReference>
<dbReference type="HOGENOM" id="CLU_042529_1_0_10"/>
<dbReference type="GO" id="GO:0017004">
    <property type="term" value="P:cytochrome complex assembly"/>
    <property type="evidence" value="ECO:0007669"/>
    <property type="project" value="UniProtKB-KW"/>
</dbReference>
<dbReference type="InterPro" id="IPR025380">
    <property type="entry name" value="DUF4369"/>
</dbReference>
<dbReference type="Proteomes" id="UP000002297">
    <property type="component" value="Chromosome"/>
</dbReference>
<reference evidence="6 7" key="1">
    <citation type="journal article" date="2010" name="J. Bacteriol.">
        <title>The complete genome sequence of Croceibacter atlanticus HTCC2559T.</title>
        <authorList>
            <person name="Oh H.M."/>
            <person name="Kang I."/>
            <person name="Ferriera S."/>
            <person name="Giovannoni S.J."/>
            <person name="Cho J.C."/>
        </authorList>
    </citation>
    <scope>NUCLEOTIDE SEQUENCE [LARGE SCALE GENOMIC DNA]</scope>
    <source>
        <strain evidence="7">ATCC BAA-628 / HTCC2559 / KCTC 12090</strain>
    </source>
</reference>